<dbReference type="RefSeq" id="XP_007675162.1">
    <property type="nucleotide sequence ID" value="XM_007676972.1"/>
</dbReference>
<dbReference type="PROSITE" id="PS50108">
    <property type="entry name" value="CRIB"/>
    <property type="match status" value="1"/>
</dbReference>
<feature type="compositionally biased region" description="Basic and acidic residues" evidence="1">
    <location>
        <begin position="348"/>
        <end position="376"/>
    </location>
</feature>
<feature type="compositionally biased region" description="Polar residues" evidence="1">
    <location>
        <begin position="126"/>
        <end position="139"/>
    </location>
</feature>
<dbReference type="HOGENOM" id="CLU_338891_0_0_1"/>
<accession>M2LR93</accession>
<evidence type="ECO:0000313" key="4">
    <source>
        <dbReference type="Proteomes" id="UP000011761"/>
    </source>
</evidence>
<feature type="region of interest" description="Disordered" evidence="1">
    <location>
        <begin position="324"/>
        <end position="386"/>
    </location>
</feature>
<feature type="region of interest" description="Disordered" evidence="1">
    <location>
        <begin position="234"/>
        <end position="256"/>
    </location>
</feature>
<feature type="compositionally biased region" description="Basic and acidic residues" evidence="1">
    <location>
        <begin position="512"/>
        <end position="524"/>
    </location>
</feature>
<dbReference type="OrthoDB" id="24581at2759"/>
<proteinExistence type="predicted"/>
<feature type="compositionally biased region" description="Low complexity" evidence="1">
    <location>
        <begin position="407"/>
        <end position="417"/>
    </location>
</feature>
<keyword evidence="4" id="KW-1185">Reference proteome</keyword>
<feature type="region of interest" description="Disordered" evidence="1">
    <location>
        <begin position="30"/>
        <end position="60"/>
    </location>
</feature>
<evidence type="ECO:0000259" key="2">
    <source>
        <dbReference type="PROSITE" id="PS50108"/>
    </source>
</evidence>
<gene>
    <name evidence="3" type="ORF">BAUCODRAFT_32701</name>
</gene>
<feature type="compositionally biased region" description="Low complexity" evidence="1">
    <location>
        <begin position="633"/>
        <end position="642"/>
    </location>
</feature>
<reference evidence="3 4" key="1">
    <citation type="journal article" date="2012" name="PLoS Pathog.">
        <title>Diverse lifestyles and strategies of plant pathogenesis encoded in the genomes of eighteen Dothideomycetes fungi.</title>
        <authorList>
            <person name="Ohm R.A."/>
            <person name="Feau N."/>
            <person name="Henrissat B."/>
            <person name="Schoch C.L."/>
            <person name="Horwitz B.A."/>
            <person name="Barry K.W."/>
            <person name="Condon B.J."/>
            <person name="Copeland A.C."/>
            <person name="Dhillon B."/>
            <person name="Glaser F."/>
            <person name="Hesse C.N."/>
            <person name="Kosti I."/>
            <person name="LaButti K."/>
            <person name="Lindquist E.A."/>
            <person name="Lucas S."/>
            <person name="Salamov A.A."/>
            <person name="Bradshaw R.E."/>
            <person name="Ciuffetti L."/>
            <person name="Hamelin R.C."/>
            <person name="Kema G.H.J."/>
            <person name="Lawrence C."/>
            <person name="Scott J.A."/>
            <person name="Spatafora J.W."/>
            <person name="Turgeon B.G."/>
            <person name="de Wit P.J.G.M."/>
            <person name="Zhong S."/>
            <person name="Goodwin S.B."/>
            <person name="Grigoriev I.V."/>
        </authorList>
    </citation>
    <scope>NUCLEOTIDE SEQUENCE [LARGE SCALE GENOMIC DNA]</scope>
    <source>
        <strain evidence="3 4">UAMH 10762</strain>
    </source>
</reference>
<feature type="region of interest" description="Disordered" evidence="1">
    <location>
        <begin position="507"/>
        <end position="542"/>
    </location>
</feature>
<dbReference type="STRING" id="717646.M2LR93"/>
<evidence type="ECO:0000313" key="3">
    <source>
        <dbReference type="EMBL" id="EMC96957.1"/>
    </source>
</evidence>
<evidence type="ECO:0000256" key="1">
    <source>
        <dbReference type="SAM" id="MobiDB-lite"/>
    </source>
</evidence>
<organism evidence="3 4">
    <name type="scientific">Baudoinia panamericana (strain UAMH 10762)</name>
    <name type="common">Angels' share fungus</name>
    <name type="synonym">Baudoinia compniacensis (strain UAMH 10762)</name>
    <dbReference type="NCBI Taxonomy" id="717646"/>
    <lineage>
        <taxon>Eukaryota</taxon>
        <taxon>Fungi</taxon>
        <taxon>Dikarya</taxon>
        <taxon>Ascomycota</taxon>
        <taxon>Pezizomycotina</taxon>
        <taxon>Dothideomycetes</taxon>
        <taxon>Dothideomycetidae</taxon>
        <taxon>Mycosphaerellales</taxon>
        <taxon>Teratosphaeriaceae</taxon>
        <taxon>Baudoinia</taxon>
    </lineage>
</organism>
<feature type="compositionally biased region" description="Polar residues" evidence="1">
    <location>
        <begin position="723"/>
        <end position="744"/>
    </location>
</feature>
<dbReference type="OMA" id="SSWEDDI"/>
<feature type="region of interest" description="Disordered" evidence="1">
    <location>
        <begin position="586"/>
        <end position="654"/>
    </location>
</feature>
<sequence>MANNGGSTLAYHGRLVSQPGNGISSLHAEESLEHPTPLRSQINTTSHATHDRRVLRKRNSFFGRSNSDAVVLRRPPINSPTTICEDPVDVPVRPDTSLSNRRRRGEPLEQIRNSIFGGRRREAPPNSRNGGWSSNTSRGLSRDRDMRTEDVALPRSHFDSEEDYYRYLRKTSISPPFNFEHVTHTARRELPSLHEIDDRDLTARFWAIAAYQPPRRQLNGIEAEDLAKKLPAMGVERGASSSRPTSPVPAHTREDRLMPSILSRVNPGINEAVFGEATETSSDAKQASPPFRPKTPTGQPLRHPRRQSSLGALNEQRLQYLRQSPPSPARSIFTVPRSPQAPDPVIEEPIRSSRPVSKEAECGKARRRSSVIDRSKQPLPPLPSKPVIWQGSLASLKHSRPGTVSVASAASSEITESSRSKRSSRWSSASVKKSPAVSNTTVASDARLLSMVSDGTWEDDVDFCYQQEAESTCDFDWHGVTAARDSLADSDGGVRISAWIAPSSCSTTCENDSLRPRLSEDSPGRQHARASQTQHQRGQPVGHRGFLAARTGTNINPGQHFAPSVLELPSKIARVSILSPVFSVAASDESTPNSPFSPNTLHCRDSDGVKRPSSEYLSDPESSGTAESRRRASSSYSSNEAIARGKHSVGRETVRWSVPSSNSIPELLHSRRRSKVGIQKSFISRPLESLPQSPGIHDGLTEEESAVVPRVSQVEPMHHTFAVRQSQPSSNHVAYSRQAANSGTRPVPVTAVQDWL</sequence>
<feature type="compositionally biased region" description="Basic and acidic residues" evidence="1">
    <location>
        <begin position="602"/>
        <end position="613"/>
    </location>
</feature>
<dbReference type="KEGG" id="bcom:BAUCODRAFT_32701"/>
<dbReference type="AlphaFoldDB" id="M2LR93"/>
<dbReference type="InterPro" id="IPR000095">
    <property type="entry name" value="CRIB_dom"/>
</dbReference>
<feature type="region of interest" description="Disordered" evidence="1">
    <location>
        <begin position="277"/>
        <end position="307"/>
    </location>
</feature>
<name>M2LR93_BAUPA</name>
<feature type="compositionally biased region" description="Polar residues" evidence="1">
    <location>
        <begin position="588"/>
        <end position="600"/>
    </location>
</feature>
<feature type="compositionally biased region" description="Low complexity" evidence="1">
    <location>
        <begin position="425"/>
        <end position="438"/>
    </location>
</feature>
<feature type="region of interest" description="Disordered" evidence="1">
    <location>
        <begin position="722"/>
        <end position="756"/>
    </location>
</feature>
<feature type="region of interest" description="Disordered" evidence="1">
    <location>
        <begin position="407"/>
        <end position="439"/>
    </location>
</feature>
<feature type="compositionally biased region" description="Polar residues" evidence="1">
    <location>
        <begin position="38"/>
        <end position="47"/>
    </location>
</feature>
<feature type="region of interest" description="Disordered" evidence="1">
    <location>
        <begin position="72"/>
        <end position="148"/>
    </location>
</feature>
<dbReference type="GeneID" id="19111847"/>
<dbReference type="eggNOG" id="ENOG502RFXM">
    <property type="taxonomic scope" value="Eukaryota"/>
</dbReference>
<protein>
    <recommendedName>
        <fullName evidence="2">CRIB domain-containing protein</fullName>
    </recommendedName>
</protein>
<dbReference type="Proteomes" id="UP000011761">
    <property type="component" value="Unassembled WGS sequence"/>
</dbReference>
<dbReference type="EMBL" id="KB445554">
    <property type="protein sequence ID" value="EMC96957.1"/>
    <property type="molecule type" value="Genomic_DNA"/>
</dbReference>
<feature type="domain" description="CRIB" evidence="2">
    <location>
        <begin position="173"/>
        <end position="186"/>
    </location>
</feature>